<name>A0A2T0Q555_9ACTN</name>
<dbReference type="PANTHER" id="PTHR35535:SF2">
    <property type="entry name" value="DUF306 DOMAIN-CONTAINING PROTEIN"/>
    <property type="match status" value="1"/>
</dbReference>
<organism evidence="3 4">
    <name type="scientific">Allonocardiopsis opalescens</name>
    <dbReference type="NCBI Taxonomy" id="1144618"/>
    <lineage>
        <taxon>Bacteria</taxon>
        <taxon>Bacillati</taxon>
        <taxon>Actinomycetota</taxon>
        <taxon>Actinomycetes</taxon>
        <taxon>Streptosporangiales</taxon>
        <taxon>Allonocardiopsis</taxon>
    </lineage>
</organism>
<proteinExistence type="predicted"/>
<comment type="caution">
    <text evidence="3">The sequence shown here is derived from an EMBL/GenBank/DDBJ whole genome shotgun (WGS) entry which is preliminary data.</text>
</comment>
<sequence length="263" mass="26940">MSGAASSPDGGAGGLADRVFTAESVTEGGAERPPVEGTAITVGFRDGQIHADAGCNQMTGTATIGADRIEVAELMSTEMGCDPARHEQDEWLAGVLTANPAYTLDGDRLRLETDTTVIELREQAAPADQPLEGTVWVLDTIITGETASSVPVGAQLVFGEGGVTTRIENCNQGSADTEISDGTIRFGALVSTRMACAEPAAGVERAITAVLDGGEVAYTVEGDSLTLEHPDGTALRLRAGGGIAPSDQPGQTPTPEPSVPTTF</sequence>
<dbReference type="AlphaFoldDB" id="A0A2T0Q555"/>
<evidence type="ECO:0000313" key="3">
    <source>
        <dbReference type="EMBL" id="PRX98841.1"/>
    </source>
</evidence>
<feature type="region of interest" description="Disordered" evidence="1">
    <location>
        <begin position="239"/>
        <end position="263"/>
    </location>
</feature>
<protein>
    <submittedName>
        <fullName evidence="3">Heat shock protein HslJ</fullName>
    </submittedName>
</protein>
<dbReference type="InterPro" id="IPR053147">
    <property type="entry name" value="Hsp_HslJ-like"/>
</dbReference>
<dbReference type="Pfam" id="PF03724">
    <property type="entry name" value="META"/>
    <property type="match status" value="2"/>
</dbReference>
<keyword evidence="3" id="KW-0346">Stress response</keyword>
<feature type="compositionally biased region" description="Pro residues" evidence="1">
    <location>
        <begin position="252"/>
        <end position="263"/>
    </location>
</feature>
<dbReference type="Proteomes" id="UP000237846">
    <property type="component" value="Unassembled WGS sequence"/>
</dbReference>
<dbReference type="InterPro" id="IPR038670">
    <property type="entry name" value="HslJ-like_sf"/>
</dbReference>
<dbReference type="PANTHER" id="PTHR35535">
    <property type="entry name" value="HEAT SHOCK PROTEIN HSLJ"/>
    <property type="match status" value="1"/>
</dbReference>
<accession>A0A2T0Q555</accession>
<gene>
    <name evidence="3" type="ORF">CLV72_104421</name>
</gene>
<reference evidence="3 4" key="1">
    <citation type="submission" date="2018-03" db="EMBL/GenBank/DDBJ databases">
        <title>Genomic Encyclopedia of Archaeal and Bacterial Type Strains, Phase II (KMG-II): from individual species to whole genera.</title>
        <authorList>
            <person name="Goeker M."/>
        </authorList>
    </citation>
    <scope>NUCLEOTIDE SEQUENCE [LARGE SCALE GENOMIC DNA]</scope>
    <source>
        <strain evidence="3 4">DSM 45601</strain>
    </source>
</reference>
<evidence type="ECO:0000259" key="2">
    <source>
        <dbReference type="Pfam" id="PF03724"/>
    </source>
</evidence>
<dbReference type="EMBL" id="PVZC01000004">
    <property type="protein sequence ID" value="PRX98841.1"/>
    <property type="molecule type" value="Genomic_DNA"/>
</dbReference>
<evidence type="ECO:0000256" key="1">
    <source>
        <dbReference type="SAM" id="MobiDB-lite"/>
    </source>
</evidence>
<dbReference type="InterPro" id="IPR005184">
    <property type="entry name" value="DUF306_Meta_HslJ"/>
</dbReference>
<keyword evidence="4" id="KW-1185">Reference proteome</keyword>
<evidence type="ECO:0000313" key="4">
    <source>
        <dbReference type="Proteomes" id="UP000237846"/>
    </source>
</evidence>
<feature type="domain" description="DUF306" evidence="2">
    <location>
        <begin position="129"/>
        <end position="235"/>
    </location>
</feature>
<feature type="domain" description="DUF306" evidence="2">
    <location>
        <begin position="17"/>
        <end position="115"/>
    </location>
</feature>
<dbReference type="Gene3D" id="2.40.128.270">
    <property type="match status" value="2"/>
</dbReference>